<evidence type="ECO:0000313" key="1">
    <source>
        <dbReference type="EMBL" id="AFM03820.1"/>
    </source>
</evidence>
<keyword evidence="2" id="KW-1185">Reference proteome</keyword>
<dbReference type="KEGG" id="fli:Fleli_1389"/>
<name>I4AIN5_BERLS</name>
<protein>
    <submittedName>
        <fullName evidence="1">Uncharacterized protein</fullName>
    </submittedName>
</protein>
<organism evidence="1 2">
    <name type="scientific">Bernardetia litoralis (strain ATCC 23117 / DSM 6794 / NBRC 15988 / NCIMB 1366 / Fx l1 / Sio-4)</name>
    <name type="common">Flexibacter litoralis</name>
    <dbReference type="NCBI Taxonomy" id="880071"/>
    <lineage>
        <taxon>Bacteria</taxon>
        <taxon>Pseudomonadati</taxon>
        <taxon>Bacteroidota</taxon>
        <taxon>Cytophagia</taxon>
        <taxon>Cytophagales</taxon>
        <taxon>Bernardetiaceae</taxon>
        <taxon>Bernardetia</taxon>
    </lineage>
</organism>
<gene>
    <name evidence="1" type="ordered locus">Fleli_1389</name>
</gene>
<dbReference type="EMBL" id="CP003345">
    <property type="protein sequence ID" value="AFM03820.1"/>
    <property type="molecule type" value="Genomic_DNA"/>
</dbReference>
<reference evidence="2" key="1">
    <citation type="submission" date="2012-06" db="EMBL/GenBank/DDBJ databases">
        <title>The complete genome of Flexibacter litoralis DSM 6794.</title>
        <authorList>
            <person name="Lucas S."/>
            <person name="Copeland A."/>
            <person name="Lapidus A."/>
            <person name="Glavina del Rio T."/>
            <person name="Dalin E."/>
            <person name="Tice H."/>
            <person name="Bruce D."/>
            <person name="Goodwin L."/>
            <person name="Pitluck S."/>
            <person name="Peters L."/>
            <person name="Ovchinnikova G."/>
            <person name="Lu M."/>
            <person name="Kyrpides N."/>
            <person name="Mavromatis K."/>
            <person name="Ivanova N."/>
            <person name="Brettin T."/>
            <person name="Detter J.C."/>
            <person name="Han C."/>
            <person name="Larimer F."/>
            <person name="Land M."/>
            <person name="Hauser L."/>
            <person name="Markowitz V."/>
            <person name="Cheng J.-F."/>
            <person name="Hugenholtz P."/>
            <person name="Woyke T."/>
            <person name="Wu D."/>
            <person name="Spring S."/>
            <person name="Lang E."/>
            <person name="Kopitz M."/>
            <person name="Brambilla E."/>
            <person name="Klenk H.-P."/>
            <person name="Eisen J.A."/>
        </authorList>
    </citation>
    <scope>NUCLEOTIDE SEQUENCE [LARGE SCALE GENOMIC DNA]</scope>
    <source>
        <strain evidence="2">ATCC 23117 / DSM 6794 / NBRC 15988 / NCIMB 1366 / Sio-4</strain>
    </source>
</reference>
<evidence type="ECO:0000313" key="2">
    <source>
        <dbReference type="Proteomes" id="UP000006054"/>
    </source>
</evidence>
<dbReference type="Proteomes" id="UP000006054">
    <property type="component" value="Chromosome"/>
</dbReference>
<dbReference type="HOGENOM" id="CLU_873611_0_0_10"/>
<proteinExistence type="predicted"/>
<dbReference type="AlphaFoldDB" id="I4AIN5"/>
<dbReference type="RefSeq" id="WP_014797277.1">
    <property type="nucleotide sequence ID" value="NC_018018.1"/>
</dbReference>
<accession>I4AIN5</accession>
<dbReference type="STRING" id="880071.Fleli_1389"/>
<sequence>MTRQDAIELLEGYLINHFRMSDYEAAVKSAISELDEDSEYSKEMEAVFSYILNNKNFEENQLRDVICGAANWFVTSDNAALKKLQFIYEDTLKKVIFVPTSKSTKIIQYPLIYKEQQLQQKQWLNIDIKTVNIEELANTLEEHYLQLVDKYSFFSQLSIVFGISVLARVLAFLPKESKEEKVIQQAIDIFYNSHRVADLSILFNIILEIIRSDLLENKSMSLLDMDIIVMYSLQILDEKNLNGCKLYDWFDLIFEGEAISNNIFQFGQLIYKWVILDVLPNASQKQLPRYILIFDEFIPTQEYLLKLIKNDKNTLLKR</sequence>